<proteinExistence type="predicted"/>
<dbReference type="AlphaFoldDB" id="A0A5B7H722"/>
<comment type="caution">
    <text evidence="2">The sequence shown here is derived from an EMBL/GenBank/DDBJ whole genome shotgun (WGS) entry which is preliminary data.</text>
</comment>
<evidence type="ECO:0000256" key="1">
    <source>
        <dbReference type="SAM" id="MobiDB-lite"/>
    </source>
</evidence>
<evidence type="ECO:0000313" key="3">
    <source>
        <dbReference type="Proteomes" id="UP000324222"/>
    </source>
</evidence>
<evidence type="ECO:0000313" key="2">
    <source>
        <dbReference type="EMBL" id="MPC65435.1"/>
    </source>
</evidence>
<feature type="region of interest" description="Disordered" evidence="1">
    <location>
        <begin position="1"/>
        <end position="34"/>
    </location>
</feature>
<sequence>MVPSREASQPATSTLWEPRKGGHHLPSCHQRGSVVRPSSHGLRILWMMR</sequence>
<gene>
    <name evidence="2" type="ORF">E2C01_059569</name>
</gene>
<organism evidence="2 3">
    <name type="scientific">Portunus trituberculatus</name>
    <name type="common">Swimming crab</name>
    <name type="synonym">Neptunus trituberculatus</name>
    <dbReference type="NCBI Taxonomy" id="210409"/>
    <lineage>
        <taxon>Eukaryota</taxon>
        <taxon>Metazoa</taxon>
        <taxon>Ecdysozoa</taxon>
        <taxon>Arthropoda</taxon>
        <taxon>Crustacea</taxon>
        <taxon>Multicrustacea</taxon>
        <taxon>Malacostraca</taxon>
        <taxon>Eumalacostraca</taxon>
        <taxon>Eucarida</taxon>
        <taxon>Decapoda</taxon>
        <taxon>Pleocyemata</taxon>
        <taxon>Brachyura</taxon>
        <taxon>Eubrachyura</taxon>
        <taxon>Portunoidea</taxon>
        <taxon>Portunidae</taxon>
        <taxon>Portuninae</taxon>
        <taxon>Portunus</taxon>
    </lineage>
</organism>
<reference evidence="2 3" key="1">
    <citation type="submission" date="2019-05" db="EMBL/GenBank/DDBJ databases">
        <title>Another draft genome of Portunus trituberculatus and its Hox gene families provides insights of decapod evolution.</title>
        <authorList>
            <person name="Jeong J.-H."/>
            <person name="Song I."/>
            <person name="Kim S."/>
            <person name="Choi T."/>
            <person name="Kim D."/>
            <person name="Ryu S."/>
            <person name="Kim W."/>
        </authorList>
    </citation>
    <scope>NUCLEOTIDE SEQUENCE [LARGE SCALE GENOMIC DNA]</scope>
    <source>
        <tissue evidence="2">Muscle</tissue>
    </source>
</reference>
<accession>A0A5B7H722</accession>
<feature type="compositionally biased region" description="Polar residues" evidence="1">
    <location>
        <begin position="1"/>
        <end position="15"/>
    </location>
</feature>
<dbReference type="EMBL" id="VSRR010023374">
    <property type="protein sequence ID" value="MPC65435.1"/>
    <property type="molecule type" value="Genomic_DNA"/>
</dbReference>
<dbReference type="Proteomes" id="UP000324222">
    <property type="component" value="Unassembled WGS sequence"/>
</dbReference>
<protein>
    <submittedName>
        <fullName evidence="2">Uncharacterized protein</fullName>
    </submittedName>
</protein>
<name>A0A5B7H722_PORTR</name>
<keyword evidence="3" id="KW-1185">Reference proteome</keyword>